<dbReference type="AlphaFoldDB" id="A0A132A1Z3"/>
<dbReference type="InterPro" id="IPR023578">
    <property type="entry name" value="Ras_GEF_dom_sf"/>
</dbReference>
<proteinExistence type="predicted"/>
<dbReference type="SUPFAM" id="SSF48366">
    <property type="entry name" value="Ras GEF"/>
    <property type="match status" value="1"/>
</dbReference>
<dbReference type="VEuPathDB" id="VectorBase:SSCA008490"/>
<organism evidence="1 2">
    <name type="scientific">Sarcoptes scabiei</name>
    <name type="common">Itch mite</name>
    <name type="synonym">Acarus scabiei</name>
    <dbReference type="NCBI Taxonomy" id="52283"/>
    <lineage>
        <taxon>Eukaryota</taxon>
        <taxon>Metazoa</taxon>
        <taxon>Ecdysozoa</taxon>
        <taxon>Arthropoda</taxon>
        <taxon>Chelicerata</taxon>
        <taxon>Arachnida</taxon>
        <taxon>Acari</taxon>
        <taxon>Acariformes</taxon>
        <taxon>Sarcoptiformes</taxon>
        <taxon>Astigmata</taxon>
        <taxon>Psoroptidia</taxon>
        <taxon>Sarcoptoidea</taxon>
        <taxon>Sarcoptidae</taxon>
        <taxon>Sarcoptinae</taxon>
        <taxon>Sarcoptes</taxon>
    </lineage>
</organism>
<dbReference type="Proteomes" id="UP000616769">
    <property type="component" value="Unassembled WGS sequence"/>
</dbReference>
<reference evidence="1 2" key="1">
    <citation type="journal article" date="2015" name="Parasit. Vectors">
        <title>Draft genome of the scabies mite.</title>
        <authorList>
            <person name="Rider S.D.Jr."/>
            <person name="Morgan M.S."/>
            <person name="Arlian L.G."/>
        </authorList>
    </citation>
    <scope>NUCLEOTIDE SEQUENCE [LARGE SCALE GENOMIC DNA]</scope>
    <source>
        <strain evidence="1">Arlian Lab</strain>
    </source>
</reference>
<dbReference type="Gene3D" id="1.20.870.10">
    <property type="entry name" value="Son of sevenless (SoS) protein Chain: S domain 1"/>
    <property type="match status" value="1"/>
</dbReference>
<dbReference type="EMBL" id="JXLN01010066">
    <property type="protein sequence ID" value="KPM05056.1"/>
    <property type="molecule type" value="Genomic_DNA"/>
</dbReference>
<evidence type="ECO:0000313" key="2">
    <source>
        <dbReference type="Proteomes" id="UP000616769"/>
    </source>
</evidence>
<gene>
    <name evidence="1" type="ORF">QR98_0035150</name>
</gene>
<evidence type="ECO:0000313" key="1">
    <source>
        <dbReference type="EMBL" id="KPM05056.1"/>
    </source>
</evidence>
<sequence>EDTTQDWSLAPTCSIPWDDIAPVATLAWLLGSTGIQLHCHGSGAVGHRLTVSHGAQSARLLKAQEPRLGSSPNRSRLFPFLVAACQGMAKYGNGSMLYLAEVCAMRTLQPDTKEMLLDALVPGPLGKRICYFNTFLCTYSDFSTIPYYLDQIFDRVGSSCPDPSSTWQVYKESFTLHIYGKPFPCALFQTLATNPVNKAFKGLTVVGNPTLTAEILYKSCPAAAELRLADLLWE</sequence>
<comment type="caution">
    <text evidence="1">The sequence shown here is derived from an EMBL/GenBank/DDBJ whole genome shotgun (WGS) entry which is preliminary data.</text>
</comment>
<protein>
    <submittedName>
        <fullName evidence="1">Uncharacterized protein</fullName>
    </submittedName>
</protein>
<name>A0A132A1Z3_SARSC</name>
<accession>A0A132A1Z3</accession>
<feature type="non-terminal residue" evidence="1">
    <location>
        <position position="234"/>
    </location>
</feature>